<reference evidence="8" key="1">
    <citation type="submission" date="2019-07" db="EMBL/GenBank/DDBJ databases">
        <authorList>
            <person name="De-Chao Zhang Q."/>
        </authorList>
    </citation>
    <scope>NUCLEOTIDE SEQUENCE</scope>
    <source>
        <strain evidence="8">TP-CH-4</strain>
    </source>
</reference>
<evidence type="ECO:0000256" key="6">
    <source>
        <dbReference type="RuleBase" id="RU361277"/>
    </source>
</evidence>
<dbReference type="Pfam" id="PF08240">
    <property type="entry name" value="ADH_N"/>
    <property type="match status" value="1"/>
</dbReference>
<protein>
    <submittedName>
        <fullName evidence="8">NAD(P)-dependent alcohol dehydrogenase</fullName>
    </submittedName>
</protein>
<dbReference type="CDD" id="cd08278">
    <property type="entry name" value="benzyl_alcohol_DH"/>
    <property type="match status" value="1"/>
</dbReference>
<evidence type="ECO:0000313" key="8">
    <source>
        <dbReference type="EMBL" id="NHF59162.1"/>
    </source>
</evidence>
<evidence type="ECO:0000259" key="7">
    <source>
        <dbReference type="SMART" id="SM00829"/>
    </source>
</evidence>
<evidence type="ECO:0000256" key="1">
    <source>
        <dbReference type="ARBA" id="ARBA00001947"/>
    </source>
</evidence>
<dbReference type="InterPro" id="IPR002328">
    <property type="entry name" value="ADH_Zn_CS"/>
</dbReference>
<dbReference type="RefSeq" id="WP_152573684.1">
    <property type="nucleotide sequence ID" value="NZ_VIKU02000002.1"/>
</dbReference>
<proteinExistence type="inferred from homology"/>
<dbReference type="GO" id="GO:0008270">
    <property type="term" value="F:zinc ion binding"/>
    <property type="evidence" value="ECO:0007669"/>
    <property type="project" value="InterPro"/>
</dbReference>
<evidence type="ECO:0000256" key="4">
    <source>
        <dbReference type="ARBA" id="ARBA00023002"/>
    </source>
</evidence>
<feature type="domain" description="Enoyl reductase (ER)" evidence="7">
    <location>
        <begin position="12"/>
        <end position="365"/>
    </location>
</feature>
<keyword evidence="4" id="KW-0560">Oxidoreductase</keyword>
<dbReference type="PROSITE" id="PS00059">
    <property type="entry name" value="ADH_ZINC"/>
    <property type="match status" value="1"/>
</dbReference>
<keyword evidence="9" id="KW-1185">Reference proteome</keyword>
<dbReference type="Gene3D" id="3.90.180.10">
    <property type="entry name" value="Medium-chain alcohol dehydrogenases, catalytic domain"/>
    <property type="match status" value="1"/>
</dbReference>
<dbReference type="Proteomes" id="UP000707206">
    <property type="component" value="Unassembled WGS sequence"/>
</dbReference>
<comment type="caution">
    <text evidence="8">The sequence shown here is derived from an EMBL/GenBank/DDBJ whole genome shotgun (WGS) entry which is preliminary data.</text>
</comment>
<dbReference type="SMART" id="SM00829">
    <property type="entry name" value="PKS_ER"/>
    <property type="match status" value="1"/>
</dbReference>
<dbReference type="GO" id="GO:0046294">
    <property type="term" value="P:formaldehyde catabolic process"/>
    <property type="evidence" value="ECO:0007669"/>
    <property type="project" value="TreeGrafter"/>
</dbReference>
<dbReference type="Pfam" id="PF00107">
    <property type="entry name" value="ADH_zinc_N"/>
    <property type="match status" value="1"/>
</dbReference>
<gene>
    <name evidence="8" type="ORF">FK220_007410</name>
</gene>
<dbReference type="Gene3D" id="3.40.50.720">
    <property type="entry name" value="NAD(P)-binding Rossmann-like Domain"/>
    <property type="match status" value="1"/>
</dbReference>
<dbReference type="PANTHER" id="PTHR43880">
    <property type="entry name" value="ALCOHOL DEHYDROGENASE"/>
    <property type="match status" value="1"/>
</dbReference>
<dbReference type="InterPro" id="IPR013154">
    <property type="entry name" value="ADH-like_N"/>
</dbReference>
<dbReference type="InterPro" id="IPR036291">
    <property type="entry name" value="NAD(P)-bd_dom_sf"/>
</dbReference>
<dbReference type="InterPro" id="IPR011032">
    <property type="entry name" value="GroES-like_sf"/>
</dbReference>
<evidence type="ECO:0000256" key="5">
    <source>
        <dbReference type="ARBA" id="ARBA00023027"/>
    </source>
</evidence>
<evidence type="ECO:0000256" key="2">
    <source>
        <dbReference type="ARBA" id="ARBA00022723"/>
    </source>
</evidence>
<keyword evidence="2 6" id="KW-0479">Metal-binding</keyword>
<comment type="cofactor">
    <cofactor evidence="1 6">
        <name>Zn(2+)</name>
        <dbReference type="ChEBI" id="CHEBI:29105"/>
    </cofactor>
</comment>
<dbReference type="InterPro" id="IPR020843">
    <property type="entry name" value="ER"/>
</dbReference>
<dbReference type="AlphaFoldDB" id="A0A967E579"/>
<dbReference type="InterPro" id="IPR013149">
    <property type="entry name" value="ADH-like_C"/>
</dbReference>
<dbReference type="GO" id="GO:0051903">
    <property type="term" value="F:S-(hydroxymethyl)glutathione dehydrogenase [NAD(P)+] activity"/>
    <property type="evidence" value="ECO:0007669"/>
    <property type="project" value="TreeGrafter"/>
</dbReference>
<dbReference type="FunFam" id="3.40.50.720:FF:000003">
    <property type="entry name" value="S-(hydroxymethyl)glutathione dehydrogenase"/>
    <property type="match status" value="1"/>
</dbReference>
<dbReference type="SUPFAM" id="SSF51735">
    <property type="entry name" value="NAD(P)-binding Rossmann-fold domains"/>
    <property type="match status" value="1"/>
</dbReference>
<dbReference type="EMBL" id="VIKU02000002">
    <property type="protein sequence ID" value="NHF59162.1"/>
    <property type="molecule type" value="Genomic_DNA"/>
</dbReference>
<accession>A0A967E579</accession>
<name>A0A967E579_9FLAO</name>
<keyword evidence="3 6" id="KW-0862">Zinc</keyword>
<evidence type="ECO:0000256" key="3">
    <source>
        <dbReference type="ARBA" id="ARBA00022833"/>
    </source>
</evidence>
<reference evidence="8" key="2">
    <citation type="submission" date="2020-03" db="EMBL/GenBank/DDBJ databases">
        <title>Flavobacteriaceae bacterium strain TP-CH-4, a member of the family Flavobacteriaceae isolated from a deep-sea seamount.</title>
        <authorList>
            <person name="Zhang D.-C."/>
        </authorList>
    </citation>
    <scope>NUCLEOTIDE SEQUENCE</scope>
    <source>
        <strain evidence="8">TP-CH-4</strain>
    </source>
</reference>
<keyword evidence="5" id="KW-0520">NAD</keyword>
<sequence>MTKTKVAVVASKEKEFTFKEVEIDDPKAHEVLIKVVATGLCHTDLSVKAGKLPSNYPVVLGHEGAGVVEKVGSHVTDLAVGDHVVLSFGSCGGCRPCREGDTSYCVQLEPLNFMNKRQASGDAIFKGNDEKLNGAFFQQSSFGTYALAHERNTVRVTKEVDLRLLGPLGCGIQTGAGTVMNTLNPRAGTSIAIFGVGSVGLSAIMAAKNVGCSTIVAVDINPSRLELAEKLGATHLVNSEKEDAPKVIKELTGVGVDYAVEASGIKAVAESAFHVLANRGILAVVGAPEGGTEYAFDANELINTGKKVVGVVEGDSTVKIFIPRLIALYQQGRFPFDELVQYYPFDNINEAVADMEEGKVIKPILEM</sequence>
<dbReference type="GO" id="GO:0005829">
    <property type="term" value="C:cytosol"/>
    <property type="evidence" value="ECO:0007669"/>
    <property type="project" value="TreeGrafter"/>
</dbReference>
<dbReference type="SUPFAM" id="SSF50129">
    <property type="entry name" value="GroES-like"/>
    <property type="match status" value="1"/>
</dbReference>
<organism evidence="8 9">
    <name type="scientific">Pelagihabitans pacificus</name>
    <dbReference type="NCBI Taxonomy" id="2696054"/>
    <lineage>
        <taxon>Bacteria</taxon>
        <taxon>Pseudomonadati</taxon>
        <taxon>Bacteroidota</taxon>
        <taxon>Flavobacteriia</taxon>
        <taxon>Flavobacteriales</taxon>
        <taxon>Flavobacteriaceae</taxon>
        <taxon>Pelagihabitans</taxon>
    </lineage>
</organism>
<evidence type="ECO:0000313" key="9">
    <source>
        <dbReference type="Proteomes" id="UP000707206"/>
    </source>
</evidence>
<dbReference type="PANTHER" id="PTHR43880:SF12">
    <property type="entry name" value="ALCOHOL DEHYDROGENASE CLASS-3"/>
    <property type="match status" value="1"/>
</dbReference>
<comment type="similarity">
    <text evidence="6">Belongs to the zinc-containing alcohol dehydrogenase family.</text>
</comment>